<evidence type="ECO:0000313" key="2">
    <source>
        <dbReference type="Proteomes" id="UP000271624"/>
    </source>
</evidence>
<name>A0A3S1AT64_9CYAN</name>
<dbReference type="AlphaFoldDB" id="A0A3S1AT64"/>
<gene>
    <name evidence="1" type="ORF">DSM106972_008270</name>
</gene>
<reference evidence="1" key="2">
    <citation type="journal article" date="2019" name="Genome Biol. Evol.">
        <title>Day and night: Metabolic profiles and evolutionary relationships of six axenic non-marine cyanobacteria.</title>
        <authorList>
            <person name="Will S.E."/>
            <person name="Henke P."/>
            <person name="Boedeker C."/>
            <person name="Huang S."/>
            <person name="Brinkmann H."/>
            <person name="Rohde M."/>
            <person name="Jarek M."/>
            <person name="Friedl T."/>
            <person name="Seufert S."/>
            <person name="Schumacher M."/>
            <person name="Overmann J."/>
            <person name="Neumann-Schaal M."/>
            <person name="Petersen J."/>
        </authorList>
    </citation>
    <scope>NUCLEOTIDE SEQUENCE [LARGE SCALE GENOMIC DNA]</scope>
    <source>
        <strain evidence="1">PCC 7102</strain>
    </source>
</reference>
<evidence type="ECO:0000313" key="1">
    <source>
        <dbReference type="EMBL" id="RUT08774.1"/>
    </source>
</evidence>
<dbReference type="EMBL" id="RSCL01000002">
    <property type="protein sequence ID" value="RUT08774.1"/>
    <property type="molecule type" value="Genomic_DNA"/>
</dbReference>
<keyword evidence="2" id="KW-1185">Reference proteome</keyword>
<accession>A0A3S1AT64</accession>
<sequence length="103" mass="12132">MVLVDTGFGSIQFIHGVREKKFHIIAGIACTRKLLDGRSVAQLHKRGQQLYLQGLKFPVYISWYYFKRHDGKYEKRFVISTKALKASTISWWGKRRWLSSWLV</sequence>
<comment type="caution">
    <text evidence="1">The sequence shown here is derived from an EMBL/GenBank/DDBJ whole genome shotgun (WGS) entry which is preliminary data.</text>
</comment>
<reference evidence="1" key="1">
    <citation type="submission" date="2018-12" db="EMBL/GenBank/DDBJ databases">
        <authorList>
            <person name="Will S."/>
            <person name="Neumann-Schaal M."/>
            <person name="Henke P."/>
        </authorList>
    </citation>
    <scope>NUCLEOTIDE SEQUENCE</scope>
    <source>
        <strain evidence="1">PCC 7102</strain>
    </source>
</reference>
<evidence type="ECO:0008006" key="3">
    <source>
        <dbReference type="Google" id="ProtNLM"/>
    </source>
</evidence>
<protein>
    <recommendedName>
        <fullName evidence="3">Transposase IS701-like DDE domain-containing protein</fullName>
    </recommendedName>
</protein>
<dbReference type="Proteomes" id="UP000271624">
    <property type="component" value="Unassembled WGS sequence"/>
</dbReference>
<proteinExistence type="predicted"/>
<organism evidence="1 2">
    <name type="scientific">Dulcicalothrix desertica PCC 7102</name>
    <dbReference type="NCBI Taxonomy" id="232991"/>
    <lineage>
        <taxon>Bacteria</taxon>
        <taxon>Bacillati</taxon>
        <taxon>Cyanobacteriota</taxon>
        <taxon>Cyanophyceae</taxon>
        <taxon>Nostocales</taxon>
        <taxon>Calotrichaceae</taxon>
        <taxon>Dulcicalothrix</taxon>
    </lineage>
</organism>